<evidence type="ECO:0000313" key="3">
    <source>
        <dbReference type="Proteomes" id="UP000241118"/>
    </source>
</evidence>
<dbReference type="Gene3D" id="3.50.50.60">
    <property type="entry name" value="FAD/NAD(P)-binding domain"/>
    <property type="match status" value="1"/>
</dbReference>
<dbReference type="InterPro" id="IPR036188">
    <property type="entry name" value="FAD/NAD-bd_sf"/>
</dbReference>
<evidence type="ECO:0000259" key="1">
    <source>
        <dbReference type="Pfam" id="PF01494"/>
    </source>
</evidence>
<proteinExistence type="predicted"/>
<reference evidence="2 3" key="1">
    <citation type="submission" date="2018-03" db="EMBL/GenBank/DDBJ databases">
        <title>Genomic Encyclopedia of Type Strains, Phase III (KMG-III): the genomes of soil and plant-associated and newly described type strains.</title>
        <authorList>
            <person name="Whitman W."/>
        </authorList>
    </citation>
    <scope>NUCLEOTIDE SEQUENCE [LARGE SCALE GENOMIC DNA]</scope>
    <source>
        <strain evidence="2 3">CGMCC 4.7097</strain>
    </source>
</reference>
<evidence type="ECO:0000313" key="2">
    <source>
        <dbReference type="EMBL" id="PSL53035.1"/>
    </source>
</evidence>
<dbReference type="PRINTS" id="PR00420">
    <property type="entry name" value="RNGMNOXGNASE"/>
</dbReference>
<gene>
    <name evidence="2" type="ORF">B0I31_110126</name>
</gene>
<dbReference type="SUPFAM" id="SSF51905">
    <property type="entry name" value="FAD/NAD(P)-binding domain"/>
    <property type="match status" value="1"/>
</dbReference>
<accession>A0A2P8I3K3</accession>
<dbReference type="Proteomes" id="UP000241118">
    <property type="component" value="Unassembled WGS sequence"/>
</dbReference>
<protein>
    <submittedName>
        <fullName evidence="2">2-polyprenyl-6-methoxyphenol hydroxylase-like FAD-dependent oxidoreductase</fullName>
    </submittedName>
</protein>
<dbReference type="InterPro" id="IPR002938">
    <property type="entry name" value="FAD-bd"/>
</dbReference>
<dbReference type="EMBL" id="PYAX01000010">
    <property type="protein sequence ID" value="PSL53035.1"/>
    <property type="molecule type" value="Genomic_DNA"/>
</dbReference>
<name>A0A2P8I3K3_SACCR</name>
<dbReference type="AlphaFoldDB" id="A0A2P8I3K3"/>
<dbReference type="Pfam" id="PF01494">
    <property type="entry name" value="FAD_binding_3"/>
    <property type="match status" value="1"/>
</dbReference>
<dbReference type="InterPro" id="IPR051704">
    <property type="entry name" value="FAD_aromatic-hydroxylase"/>
</dbReference>
<comment type="caution">
    <text evidence="2">The sequence shown here is derived from an EMBL/GenBank/DDBJ whole genome shotgun (WGS) entry which is preliminary data.</text>
</comment>
<feature type="domain" description="FAD-binding" evidence="1">
    <location>
        <begin position="8"/>
        <end position="323"/>
    </location>
</feature>
<keyword evidence="3" id="KW-1185">Reference proteome</keyword>
<dbReference type="Gene3D" id="3.30.9.10">
    <property type="entry name" value="D-Amino Acid Oxidase, subunit A, domain 2"/>
    <property type="match status" value="1"/>
</dbReference>
<organism evidence="2 3">
    <name type="scientific">Saccharothrix carnea</name>
    <dbReference type="NCBI Taxonomy" id="1280637"/>
    <lineage>
        <taxon>Bacteria</taxon>
        <taxon>Bacillati</taxon>
        <taxon>Actinomycetota</taxon>
        <taxon>Actinomycetes</taxon>
        <taxon>Pseudonocardiales</taxon>
        <taxon>Pseudonocardiaceae</taxon>
        <taxon>Saccharothrix</taxon>
    </lineage>
</organism>
<dbReference type="PANTHER" id="PTHR46865:SF2">
    <property type="entry name" value="MONOOXYGENASE"/>
    <property type="match status" value="1"/>
</dbReference>
<sequence>MYGVRMNTVLISGASIAGPALAYWLRHHGFAPTVVERAPAPRPGGQAVDLRGTAREVAERMGVLDQVRAAHTGARGMAFVNAEGRRTATMASDTMGDSGGVIAELEILRGDLVRILHDATATGVDYVFDDSIASLTQTETGVRVAFERGEPRTFDLVIGADGLHSKVRSLAFGPESRFAKDLGAYIAIFGTAQREDLDGWQLLHTVPGRTAGLYPTPGGRAKAMFVFASPPLEHDRRDTAWQRDLVAGTFADDAWEVPRLLGDLREAPDFYFDRLCQIRMDRWSDGRIALLGDAAFCASPMAGNGTSMALVGAYVLAGELATAPDHVTAFRRYEEVMREYVARCQKFALGGVDSLMPKSRTFIRLRDFTVRVVPHLPGGARLFGDLQKLANTVSLKDYLPRSLTST</sequence>
<dbReference type="GO" id="GO:0071949">
    <property type="term" value="F:FAD binding"/>
    <property type="evidence" value="ECO:0007669"/>
    <property type="project" value="InterPro"/>
</dbReference>
<dbReference type="PANTHER" id="PTHR46865">
    <property type="entry name" value="OXIDOREDUCTASE-RELATED"/>
    <property type="match status" value="1"/>
</dbReference>